<reference evidence="1 2" key="1">
    <citation type="submission" date="2024-05" db="EMBL/GenBank/DDBJ databases">
        <title>Haplotype-resolved chromosome-level genome assembly of Huyou (Citrus changshanensis).</title>
        <authorList>
            <person name="Miao C."/>
            <person name="Chen W."/>
            <person name="Wu Y."/>
            <person name="Wang L."/>
            <person name="Zhao S."/>
            <person name="Grierson D."/>
            <person name="Xu C."/>
            <person name="Chen K."/>
        </authorList>
    </citation>
    <scope>NUCLEOTIDE SEQUENCE [LARGE SCALE GENOMIC DNA]</scope>
    <source>
        <strain evidence="1">01-14</strain>
        <tissue evidence="1">Leaf</tissue>
    </source>
</reference>
<accession>A0AAP0LU07</accession>
<keyword evidence="2" id="KW-1185">Reference proteome</keyword>
<protein>
    <submittedName>
        <fullName evidence="1">Uncharacterized protein</fullName>
    </submittedName>
</protein>
<dbReference type="EMBL" id="JBCGBO010000007">
    <property type="protein sequence ID" value="KAK9186886.1"/>
    <property type="molecule type" value="Genomic_DNA"/>
</dbReference>
<gene>
    <name evidence="1" type="ORF">WN944_018275</name>
</gene>
<evidence type="ECO:0000313" key="1">
    <source>
        <dbReference type="EMBL" id="KAK9186886.1"/>
    </source>
</evidence>
<sequence length="105" mass="11942">MIRYGSLSIEFNEICYYASMTDVGYLKLKGLITQLKSEMMELSGNLEEKRVLNEVGKGGDEKRKNITVHEVSSNASFDINLENEPSDKDVVAKKLQEDDELFFVD</sequence>
<comment type="caution">
    <text evidence="1">The sequence shown here is derived from an EMBL/GenBank/DDBJ whole genome shotgun (WGS) entry which is preliminary data.</text>
</comment>
<dbReference type="AlphaFoldDB" id="A0AAP0LU07"/>
<evidence type="ECO:0000313" key="2">
    <source>
        <dbReference type="Proteomes" id="UP001428341"/>
    </source>
</evidence>
<proteinExistence type="predicted"/>
<name>A0AAP0LU07_9ROSI</name>
<dbReference type="Proteomes" id="UP001428341">
    <property type="component" value="Unassembled WGS sequence"/>
</dbReference>
<organism evidence="1 2">
    <name type="scientific">Citrus x changshan-huyou</name>
    <dbReference type="NCBI Taxonomy" id="2935761"/>
    <lineage>
        <taxon>Eukaryota</taxon>
        <taxon>Viridiplantae</taxon>
        <taxon>Streptophyta</taxon>
        <taxon>Embryophyta</taxon>
        <taxon>Tracheophyta</taxon>
        <taxon>Spermatophyta</taxon>
        <taxon>Magnoliopsida</taxon>
        <taxon>eudicotyledons</taxon>
        <taxon>Gunneridae</taxon>
        <taxon>Pentapetalae</taxon>
        <taxon>rosids</taxon>
        <taxon>malvids</taxon>
        <taxon>Sapindales</taxon>
        <taxon>Rutaceae</taxon>
        <taxon>Aurantioideae</taxon>
        <taxon>Citrus</taxon>
    </lineage>
</organism>